<evidence type="ECO:0000256" key="4">
    <source>
        <dbReference type="ARBA" id="ARBA00004406"/>
    </source>
</evidence>
<organism evidence="37 38">
    <name type="scientific">Strongylocentrotus purpuratus</name>
    <name type="common">Purple sea urchin</name>
    <dbReference type="NCBI Taxonomy" id="7668"/>
    <lineage>
        <taxon>Eukaryota</taxon>
        <taxon>Metazoa</taxon>
        <taxon>Echinodermata</taxon>
        <taxon>Eleutherozoa</taxon>
        <taxon>Echinozoa</taxon>
        <taxon>Echinoidea</taxon>
        <taxon>Euechinoidea</taxon>
        <taxon>Echinacea</taxon>
        <taxon>Camarodonta</taxon>
        <taxon>Echinidea</taxon>
        <taxon>Strongylocentrotidae</taxon>
        <taxon>Strongylocentrotus</taxon>
    </lineage>
</organism>
<evidence type="ECO:0000256" key="17">
    <source>
        <dbReference type="ARBA" id="ARBA00022848"/>
    </source>
</evidence>
<keyword evidence="24" id="KW-0413">Isomerase</keyword>
<evidence type="ECO:0000256" key="23">
    <source>
        <dbReference type="ARBA" id="ARBA00023160"/>
    </source>
</evidence>
<dbReference type="GO" id="GO:0020037">
    <property type="term" value="F:heme binding"/>
    <property type="evidence" value="ECO:0007669"/>
    <property type="project" value="InterPro"/>
</dbReference>
<protein>
    <recommendedName>
        <fullName evidence="31">Thromboxane-A synthase</fullName>
        <ecNumber evidence="8">4.2.1.152</ecNumber>
        <ecNumber evidence="30">5.3.99.5</ecNumber>
    </recommendedName>
    <alternativeName>
        <fullName evidence="32">Cytochrome P450 5A1</fullName>
    </alternativeName>
    <alternativeName>
        <fullName evidence="26">Hydroperoxy icosatetraenoate dehydratase</fullName>
    </alternativeName>
</protein>
<dbReference type="FunFam" id="1.10.630.10:FF:000042">
    <property type="entry name" value="Cytochrome P450"/>
    <property type="match status" value="1"/>
</dbReference>
<dbReference type="PANTHER" id="PTHR24302:SF47">
    <property type="entry name" value="CYTOCHROME P450"/>
    <property type="match status" value="1"/>
</dbReference>
<evidence type="ECO:0000256" key="16">
    <source>
        <dbReference type="ARBA" id="ARBA00022832"/>
    </source>
</evidence>
<dbReference type="PRINTS" id="PR00463">
    <property type="entry name" value="EP450I"/>
</dbReference>
<evidence type="ECO:0000256" key="5">
    <source>
        <dbReference type="ARBA" id="ARBA00004477"/>
    </source>
</evidence>
<evidence type="ECO:0000256" key="2">
    <source>
        <dbReference type="ARBA" id="ARBA00001719"/>
    </source>
</evidence>
<dbReference type="InterPro" id="IPR002401">
    <property type="entry name" value="Cyt_P450_E_grp-I"/>
</dbReference>
<comment type="catalytic activity">
    <reaction evidence="28">
        <text>prostaglandin H2 = (12S)-hydroxy-(5Z,8E,10E)-heptadecatrienoate + malonaldehyde</text>
        <dbReference type="Rhea" id="RHEA:48644"/>
        <dbReference type="ChEBI" id="CHEBI:57405"/>
        <dbReference type="ChEBI" id="CHEBI:90694"/>
        <dbReference type="ChEBI" id="CHEBI:566274"/>
    </reaction>
</comment>
<keyword evidence="22 36" id="KW-0472">Membrane</keyword>
<comment type="catalytic activity">
    <reaction evidence="1">
        <text>(15S)-hydroperoxy-(5Z,8Z,11Z,13E)-eicosatetraenoate = 15-oxo-(5Z,8Z,11Z,13E)-eicosatetraenoate + H2O</text>
        <dbReference type="Rhea" id="RHEA:48636"/>
        <dbReference type="ChEBI" id="CHEBI:15377"/>
        <dbReference type="ChEBI" id="CHEBI:57410"/>
        <dbReference type="ChEBI" id="CHEBI:57446"/>
    </reaction>
    <physiologicalReaction direction="left-to-right" evidence="1">
        <dbReference type="Rhea" id="RHEA:48637"/>
    </physiologicalReaction>
</comment>
<evidence type="ECO:0000256" key="33">
    <source>
        <dbReference type="ARBA" id="ARBA00054825"/>
    </source>
</evidence>
<dbReference type="EC" id="5.3.99.5" evidence="30"/>
<evidence type="ECO:0000256" key="20">
    <source>
        <dbReference type="ARBA" id="ARBA00023004"/>
    </source>
</evidence>
<keyword evidence="9" id="KW-0644">Prostaglandin metabolism</keyword>
<evidence type="ECO:0000256" key="30">
    <source>
        <dbReference type="ARBA" id="ARBA00038872"/>
    </source>
</evidence>
<evidence type="ECO:0000313" key="37">
    <source>
        <dbReference type="EnsemblMetazoa" id="XP_030834139"/>
    </source>
</evidence>
<evidence type="ECO:0000256" key="32">
    <source>
        <dbReference type="ARBA" id="ARBA00042726"/>
    </source>
</evidence>
<evidence type="ECO:0000256" key="14">
    <source>
        <dbReference type="ARBA" id="ARBA00022723"/>
    </source>
</evidence>
<reference evidence="38" key="1">
    <citation type="submission" date="2015-02" db="EMBL/GenBank/DDBJ databases">
        <title>Genome sequencing for Strongylocentrotus purpuratus.</title>
        <authorList>
            <person name="Murali S."/>
            <person name="Liu Y."/>
            <person name="Vee V."/>
            <person name="English A."/>
            <person name="Wang M."/>
            <person name="Skinner E."/>
            <person name="Han Y."/>
            <person name="Muzny D.M."/>
            <person name="Worley K.C."/>
            <person name="Gibbs R.A."/>
        </authorList>
    </citation>
    <scope>NUCLEOTIDE SEQUENCE</scope>
</reference>
<dbReference type="GO" id="GO:0016705">
    <property type="term" value="F:oxidoreductase activity, acting on paired donors, with incorporation or reduction of molecular oxygen"/>
    <property type="evidence" value="ECO:0007669"/>
    <property type="project" value="InterPro"/>
</dbReference>
<keyword evidence="17" id="KW-0492">Microsome</keyword>
<keyword evidence="16" id="KW-0276">Fatty acid metabolism</keyword>
<keyword evidence="18 36" id="KW-1133">Transmembrane helix</keyword>
<dbReference type="AlphaFoldDB" id="A0A7M7NDX8"/>
<keyword evidence="21" id="KW-0443">Lipid metabolism</keyword>
<dbReference type="GO" id="GO:0106256">
    <property type="term" value="F:hydroperoxy icosatetraenoate dehydratase activity"/>
    <property type="evidence" value="ECO:0007669"/>
    <property type="project" value="UniProtKB-EC"/>
</dbReference>
<dbReference type="GeneID" id="586973"/>
<keyword evidence="14 34" id="KW-0479">Metal-binding</keyword>
<dbReference type="EnsemblMetazoa" id="XM_030978279">
    <property type="protein sequence ID" value="XP_030834139"/>
    <property type="gene ID" value="LOC586973"/>
</dbReference>
<name>A0A7M7NDX8_STRPU</name>
<dbReference type="OrthoDB" id="2789670at2759"/>
<evidence type="ECO:0000256" key="22">
    <source>
        <dbReference type="ARBA" id="ARBA00023136"/>
    </source>
</evidence>
<dbReference type="GO" id="GO:0004497">
    <property type="term" value="F:monooxygenase activity"/>
    <property type="evidence" value="ECO:0007669"/>
    <property type="project" value="UniProtKB-KW"/>
</dbReference>
<accession>A0A7M7NDX8</accession>
<evidence type="ECO:0000256" key="7">
    <source>
        <dbReference type="ARBA" id="ARBA00011245"/>
    </source>
</evidence>
<dbReference type="KEGG" id="spu:586973"/>
<comment type="subcellular location">
    <subcellularLocation>
        <location evidence="5">Endoplasmic reticulum membrane</location>
        <topology evidence="5">Multi-pass membrane protein</topology>
    </subcellularLocation>
    <subcellularLocation>
        <location evidence="4">Endoplasmic reticulum membrane</location>
        <topology evidence="4">Peripheral membrane protein</topology>
    </subcellularLocation>
    <subcellularLocation>
        <location evidence="3">Microsome membrane</location>
        <topology evidence="3">Peripheral membrane protein</topology>
    </subcellularLocation>
</comment>
<evidence type="ECO:0000256" key="19">
    <source>
        <dbReference type="ARBA" id="ARBA00023002"/>
    </source>
</evidence>
<evidence type="ECO:0000256" key="36">
    <source>
        <dbReference type="SAM" id="Phobius"/>
    </source>
</evidence>
<evidence type="ECO:0000256" key="28">
    <source>
        <dbReference type="ARBA" id="ARBA00036424"/>
    </source>
</evidence>
<keyword evidence="19 35" id="KW-0560">Oxidoreductase</keyword>
<sequence>MTVLGMISGLFSMTTVYLMVAVVVIFFIYDYWTHTYFKRLGIPGPPPKPIFGNALDFKRPMYDLLDEYANKYGPVVGIYMMRRPLLLIRDLDMLRDIMVKDYHKFYNKFRVPISSGNLDNALFLLRDAQWKRVRDIVTPTFTGKKMKMMSGILNEGADTMVEKLLQSCKEDGNIDSLELFGSFVMDSVASCGFGLKINSQKDKDHLFIKNGKRLFDFMFDSTLFMAVSFMPCLSPVFKFFNFSLFPKDVIQFFTDVTEKAVALRESHPSKQRVDFLQLLIDAKNGKSKMASENDKDDIHNKYFEDTGAEENISTKTQKYMTREELLAQGMIFLAGGYETTASLLTFASYLLASNPDCQDKLIAEIDDIAPKRDDVGYTTISKMPYLDQVVCEVLRIYPPGPLTDRECGETCTYKGYKIEKGTQILIPTYTIQHDPTYWPDPLKFDPERFTKANREGRNPFTWLPFGAGPRICIGMRFALMEAKMALVRSLQVVRFEISPLTKIPPDVGNTSLLSKKSSYTLKVVQRH</sequence>
<evidence type="ECO:0000256" key="25">
    <source>
        <dbReference type="ARBA" id="ARBA00023239"/>
    </source>
</evidence>
<dbReference type="PANTHER" id="PTHR24302">
    <property type="entry name" value="CYTOCHROME P450 FAMILY 3"/>
    <property type="match status" value="1"/>
</dbReference>
<keyword evidence="12 34" id="KW-0349">Heme</keyword>
<keyword evidence="35" id="KW-0503">Monooxygenase</keyword>
<evidence type="ECO:0000256" key="11">
    <source>
        <dbReference type="ARBA" id="ARBA00022585"/>
    </source>
</evidence>
<comment type="catalytic activity">
    <reaction evidence="27">
        <text>(15S)-hydroperoxy-(5Z,8Z,11Z,13E)-eicosatetraenoate + AH2 = (15S)-hydroxy-(5Z,8Z,11Z,13E)-eicosatetraenoate + A + H2O</text>
        <dbReference type="Rhea" id="RHEA:48856"/>
        <dbReference type="ChEBI" id="CHEBI:13193"/>
        <dbReference type="ChEBI" id="CHEBI:15377"/>
        <dbReference type="ChEBI" id="CHEBI:17499"/>
        <dbReference type="ChEBI" id="CHEBI:57409"/>
        <dbReference type="ChEBI" id="CHEBI:57446"/>
    </reaction>
    <physiologicalReaction direction="left-to-right" evidence="27">
        <dbReference type="Rhea" id="RHEA:48857"/>
    </physiologicalReaction>
</comment>
<evidence type="ECO:0000256" key="13">
    <source>
        <dbReference type="ARBA" id="ARBA00022692"/>
    </source>
</evidence>
<evidence type="ECO:0000256" key="12">
    <source>
        <dbReference type="ARBA" id="ARBA00022617"/>
    </source>
</evidence>
<keyword evidence="25" id="KW-0456">Lyase</keyword>
<keyword evidence="38" id="KW-1185">Reference proteome</keyword>
<dbReference type="Proteomes" id="UP000007110">
    <property type="component" value="Unassembled WGS sequence"/>
</dbReference>
<evidence type="ECO:0000256" key="10">
    <source>
        <dbReference type="ARBA" id="ARBA00022516"/>
    </source>
</evidence>
<evidence type="ECO:0000256" key="35">
    <source>
        <dbReference type="RuleBase" id="RU000461"/>
    </source>
</evidence>
<evidence type="ECO:0000256" key="1">
    <source>
        <dbReference type="ARBA" id="ARBA00001143"/>
    </source>
</evidence>
<keyword evidence="13 36" id="KW-0812">Transmembrane</keyword>
<comment type="catalytic activity">
    <reaction evidence="2">
        <text>a hydroperoxyeicosatetraenoate = an oxoeicosatetraenoate + H2O</text>
        <dbReference type="Rhea" id="RHEA:55556"/>
        <dbReference type="ChEBI" id="CHEBI:15377"/>
        <dbReference type="ChEBI" id="CHEBI:59720"/>
        <dbReference type="ChEBI" id="CHEBI:131859"/>
        <dbReference type="EC" id="4.2.1.152"/>
    </reaction>
    <physiologicalReaction direction="left-to-right" evidence="2">
        <dbReference type="Rhea" id="RHEA:55557"/>
    </physiologicalReaction>
</comment>
<evidence type="ECO:0000256" key="24">
    <source>
        <dbReference type="ARBA" id="ARBA00023235"/>
    </source>
</evidence>
<dbReference type="GO" id="GO:0005506">
    <property type="term" value="F:iron ion binding"/>
    <property type="evidence" value="ECO:0007669"/>
    <property type="project" value="InterPro"/>
</dbReference>
<dbReference type="PROSITE" id="PS00086">
    <property type="entry name" value="CYTOCHROME_P450"/>
    <property type="match status" value="1"/>
</dbReference>
<dbReference type="InterPro" id="IPR050705">
    <property type="entry name" value="Cytochrome_P450_3A"/>
</dbReference>
<dbReference type="PRINTS" id="PR00385">
    <property type="entry name" value="P450"/>
</dbReference>
<comment type="similarity">
    <text evidence="6 35">Belongs to the cytochrome P450 family.</text>
</comment>
<dbReference type="GO" id="GO:0001516">
    <property type="term" value="P:prostaglandin biosynthetic process"/>
    <property type="evidence" value="ECO:0007669"/>
    <property type="project" value="UniProtKB-KW"/>
</dbReference>
<keyword evidence="10" id="KW-0444">Lipid biosynthesis</keyword>
<comment type="catalytic activity">
    <reaction evidence="29">
        <text>prostaglandin H2 = thromboxane A2</text>
        <dbReference type="Rhea" id="RHEA:17137"/>
        <dbReference type="ChEBI" id="CHEBI:57405"/>
        <dbReference type="ChEBI" id="CHEBI:57445"/>
        <dbReference type="EC" id="5.3.99.5"/>
    </reaction>
    <physiologicalReaction direction="left-to-right" evidence="29">
        <dbReference type="Rhea" id="RHEA:17138"/>
    </physiologicalReaction>
</comment>
<comment type="subunit">
    <text evidence="7">Monomer.</text>
</comment>
<evidence type="ECO:0000313" key="38">
    <source>
        <dbReference type="Proteomes" id="UP000007110"/>
    </source>
</evidence>
<dbReference type="GO" id="GO:0004796">
    <property type="term" value="F:thromboxane-A synthase activity"/>
    <property type="evidence" value="ECO:0007669"/>
    <property type="project" value="UniProtKB-EC"/>
</dbReference>
<evidence type="ECO:0000256" key="31">
    <source>
        <dbReference type="ARBA" id="ARBA00040834"/>
    </source>
</evidence>
<evidence type="ECO:0000256" key="9">
    <source>
        <dbReference type="ARBA" id="ARBA00022501"/>
    </source>
</evidence>
<dbReference type="OMA" id="HGSEPVN"/>
<evidence type="ECO:0000256" key="29">
    <source>
        <dbReference type="ARBA" id="ARBA00036475"/>
    </source>
</evidence>
<keyword evidence="23" id="KW-0275">Fatty acid biosynthesis</keyword>
<evidence type="ECO:0000256" key="6">
    <source>
        <dbReference type="ARBA" id="ARBA00010617"/>
    </source>
</evidence>
<keyword evidence="20 34" id="KW-0408">Iron</keyword>
<dbReference type="RefSeq" id="XP_030834139.1">
    <property type="nucleotide sequence ID" value="XM_030978279.1"/>
</dbReference>
<evidence type="ECO:0000256" key="8">
    <source>
        <dbReference type="ARBA" id="ARBA00013084"/>
    </source>
</evidence>
<evidence type="ECO:0000256" key="26">
    <source>
        <dbReference type="ARBA" id="ARBA00033404"/>
    </source>
</evidence>
<evidence type="ECO:0000256" key="3">
    <source>
        <dbReference type="ARBA" id="ARBA00004174"/>
    </source>
</evidence>
<feature type="transmembrane region" description="Helical" evidence="36">
    <location>
        <begin position="6"/>
        <end position="29"/>
    </location>
</feature>
<evidence type="ECO:0000256" key="27">
    <source>
        <dbReference type="ARBA" id="ARBA00036380"/>
    </source>
</evidence>
<dbReference type="CDD" id="cd11055">
    <property type="entry name" value="CYP3A-like"/>
    <property type="match status" value="1"/>
</dbReference>
<proteinExistence type="inferred from homology"/>
<feature type="binding site" description="axial binding residue" evidence="34">
    <location>
        <position position="472"/>
    </location>
    <ligand>
        <name>heme</name>
        <dbReference type="ChEBI" id="CHEBI:30413"/>
    </ligand>
    <ligandPart>
        <name>Fe</name>
        <dbReference type="ChEBI" id="CHEBI:18248"/>
    </ligandPart>
</feature>
<keyword evidence="11" id="KW-0643">Prostaglandin biosynthesis</keyword>
<evidence type="ECO:0000256" key="18">
    <source>
        <dbReference type="ARBA" id="ARBA00022989"/>
    </source>
</evidence>
<dbReference type="SUPFAM" id="SSF48264">
    <property type="entry name" value="Cytochrome P450"/>
    <property type="match status" value="1"/>
</dbReference>
<dbReference type="Pfam" id="PF00067">
    <property type="entry name" value="p450"/>
    <property type="match status" value="1"/>
</dbReference>
<evidence type="ECO:0000256" key="21">
    <source>
        <dbReference type="ARBA" id="ARBA00023098"/>
    </source>
</evidence>
<comment type="function">
    <text evidence="33">Catalyzes the conversion of prostaglandin H2 (PGH2) to thromboxane A2 (TXA2), a potent inducer of blood vessel constriction and platelet aggregation. Also cleaves PGH2 to 12-hydroxy-heptadecatrienoicacid (12-HHT) and malondialdehyde, which is known to act as a mediator of DNA damage. 12-HHT and malondialdehyde are formed stoichiometrically in the same amounts as TXA2. Additionally, displays dehydratase activity, toward (15S)-hydroperoxy-(5Z,8Z,11Z,13E)-eicosatetraenoate (15(S)-HPETE) producing 15-KETE and 15-HETE.</text>
</comment>
<dbReference type="InterPro" id="IPR001128">
    <property type="entry name" value="Cyt_P450"/>
</dbReference>
<dbReference type="InterPro" id="IPR017972">
    <property type="entry name" value="Cyt_P450_CS"/>
</dbReference>
<dbReference type="Gene3D" id="1.10.630.10">
    <property type="entry name" value="Cytochrome P450"/>
    <property type="match status" value="1"/>
</dbReference>
<dbReference type="InterPro" id="IPR036396">
    <property type="entry name" value="Cyt_P450_sf"/>
</dbReference>
<dbReference type="GO" id="GO:0005789">
    <property type="term" value="C:endoplasmic reticulum membrane"/>
    <property type="evidence" value="ECO:0007669"/>
    <property type="project" value="UniProtKB-SubCell"/>
</dbReference>
<keyword evidence="15" id="KW-0256">Endoplasmic reticulum</keyword>
<evidence type="ECO:0000256" key="34">
    <source>
        <dbReference type="PIRSR" id="PIRSR602401-1"/>
    </source>
</evidence>
<reference evidence="37" key="2">
    <citation type="submission" date="2021-01" db="UniProtKB">
        <authorList>
            <consortium name="EnsemblMetazoa"/>
        </authorList>
    </citation>
    <scope>IDENTIFICATION</scope>
</reference>
<comment type="cofactor">
    <cofactor evidence="34">
        <name>heme</name>
        <dbReference type="ChEBI" id="CHEBI:30413"/>
    </cofactor>
</comment>
<dbReference type="EC" id="4.2.1.152" evidence="8"/>
<evidence type="ECO:0000256" key="15">
    <source>
        <dbReference type="ARBA" id="ARBA00022824"/>
    </source>
</evidence>
<dbReference type="InParanoid" id="A0A7M7NDX8"/>